<reference evidence="10 11" key="1">
    <citation type="submission" date="2016-06" db="EMBL/GenBank/DDBJ databases">
        <authorList>
            <person name="Kjaerup R.B."/>
            <person name="Dalgaard T.S."/>
            <person name="Juul-Madsen H.R."/>
        </authorList>
    </citation>
    <scope>NUCLEOTIDE SEQUENCE [LARGE SCALE GENOMIC DNA]</scope>
    <source>
        <strain evidence="10 11">1276495.2</strain>
    </source>
</reference>
<dbReference type="CDD" id="cd11364">
    <property type="entry name" value="RNase_PH_PNPase_2"/>
    <property type="match status" value="1"/>
</dbReference>
<dbReference type="EMBL" id="LZLM01000002">
    <property type="protein sequence ID" value="OBJ91012.1"/>
    <property type="molecule type" value="Genomic_DNA"/>
</dbReference>
<dbReference type="GO" id="GO:0006402">
    <property type="term" value="P:mRNA catabolic process"/>
    <property type="evidence" value="ECO:0007669"/>
    <property type="project" value="UniProtKB-UniRule"/>
</dbReference>
<keyword evidence="4 8" id="KW-0548">Nucleotidyltransferase</keyword>
<dbReference type="NCBIfam" id="TIGR02696">
    <property type="entry name" value="pppGpp_PNP"/>
    <property type="match status" value="1"/>
</dbReference>
<dbReference type="SUPFAM" id="SSF54791">
    <property type="entry name" value="Eukaryotic type KH-domain (KH-domain type I)"/>
    <property type="match status" value="1"/>
</dbReference>
<dbReference type="AlphaFoldDB" id="A0A1A3L0K2"/>
<dbReference type="Gene3D" id="3.30.230.70">
    <property type="entry name" value="GHMP Kinase, N-terminal domain"/>
    <property type="match status" value="2"/>
</dbReference>
<sequence>MSATEIEEGVFESTATIDNGSFGTRTVRFETGRLAQQAAGAVVAYLDEENMLLSATTASKNPKDHFDFFPLTVDVEERMYAAGRIPGSFFRREGRPSTDAILTCRLIDRPLRPSFVDGLRNEIQVVVTILSLDPNDLYDVLAINAASASTQLGGLPFSGPIGGVRVALIDGTWVAFPTVEQLERAVFDMVVAGRIVGEGDDKDVAIMMVEAEATESVVELIEGGAQAPTETVVAEGLEAAKPFIAALCAAQQELADAAAKPTSDYPVFPAYEEDVYYSVASVATDELAKALSIGGKAERDQRTDELKAEVLERLAGTYEGREKEISAAFRSLTKKLVRQRILTDHFRIDGRGITDIRALSAEVSVVPRAHGSALFERGETQILGITTLDMMKMAQQIDSLGPETTKRYMHHYNFPPYSTGETGRVGSPKRREIGHGALAERALMPVLPSVEEFPYAIRQVSEALGSNGSTSMGSVCASTLALLNAGVPLKAPVAGIAMGLVSDDIEVEGGESERRFVTLTDILGAEDAFGDMDFKCAGTKDFVTALQLDTKLDGIPSQVLAGALAQAKDARLTILEVMAEAIDAPDEMSPYAPRVTTIKVPVDKIGEVIGPKGKVINAITEETGAQISIEDDGTVFVGATDGPSAQAAIDRINAIANPQLPTVGERFLGTVVKTTDFGAFVSLLPGRDGLVHISKLGKGKRIAKVEDVVNVGDKLRVEIADIDKRGKISLVLVEEDAAGAATADSGAAPAADAATVSS</sequence>
<comment type="subcellular location">
    <subcellularLocation>
        <location evidence="8">Cytoplasm</location>
    </subcellularLocation>
</comment>
<dbReference type="GO" id="GO:0005829">
    <property type="term" value="C:cytosol"/>
    <property type="evidence" value="ECO:0007669"/>
    <property type="project" value="TreeGrafter"/>
</dbReference>
<dbReference type="InterPro" id="IPR001247">
    <property type="entry name" value="ExoRNase_PH_dom1"/>
</dbReference>
<dbReference type="InterPro" id="IPR036612">
    <property type="entry name" value="KH_dom_type_1_sf"/>
</dbReference>
<evidence type="ECO:0000313" key="11">
    <source>
        <dbReference type="Proteomes" id="UP000093925"/>
    </source>
</evidence>
<dbReference type="Pfam" id="PF03726">
    <property type="entry name" value="PNPase"/>
    <property type="match status" value="1"/>
</dbReference>
<comment type="caution">
    <text evidence="10">The sequence shown here is derived from an EMBL/GenBank/DDBJ whole genome shotgun (WGS) entry which is preliminary data.</text>
</comment>
<evidence type="ECO:0000256" key="2">
    <source>
        <dbReference type="ARBA" id="ARBA00022490"/>
    </source>
</evidence>
<dbReference type="EC" id="2.7.7.8" evidence="8"/>
<dbReference type="FunFam" id="3.30.230.70:FF:000002">
    <property type="entry name" value="Polyribonucleotide nucleotidyltransferase"/>
    <property type="match status" value="1"/>
</dbReference>
<dbReference type="SUPFAM" id="SSF46915">
    <property type="entry name" value="Polynucleotide phosphorylase/guanosine pentaphosphate synthase (PNPase/GPSI), domain 3"/>
    <property type="match status" value="1"/>
</dbReference>
<dbReference type="InterPro" id="IPR014069">
    <property type="entry name" value="GPSI/PNP"/>
</dbReference>
<dbReference type="CDD" id="cd04472">
    <property type="entry name" value="S1_PNPase"/>
    <property type="match status" value="1"/>
</dbReference>
<dbReference type="SUPFAM" id="SSF55666">
    <property type="entry name" value="Ribonuclease PH domain 2-like"/>
    <property type="match status" value="2"/>
</dbReference>
<dbReference type="Gene3D" id="3.30.1370.10">
    <property type="entry name" value="K Homology domain, type 1"/>
    <property type="match status" value="1"/>
</dbReference>
<dbReference type="Gene3D" id="2.40.50.140">
    <property type="entry name" value="Nucleic acid-binding proteins"/>
    <property type="match status" value="1"/>
</dbReference>
<comment type="function">
    <text evidence="8">Involved in mRNA degradation. Catalyzes the phosphorolysis of single-stranded polyribonucleotides processively in the 3'- to 5'-direction.</text>
</comment>
<evidence type="ECO:0000256" key="6">
    <source>
        <dbReference type="ARBA" id="ARBA00022842"/>
    </source>
</evidence>
<dbReference type="InterPro" id="IPR036456">
    <property type="entry name" value="PNPase_PH_RNA-bd_sf"/>
</dbReference>
<comment type="cofactor">
    <cofactor evidence="8">
        <name>Mg(2+)</name>
        <dbReference type="ChEBI" id="CHEBI:18420"/>
    </cofactor>
</comment>
<dbReference type="PROSITE" id="PS50126">
    <property type="entry name" value="S1"/>
    <property type="match status" value="1"/>
</dbReference>
<dbReference type="FunFam" id="3.30.230.70:FF:000001">
    <property type="entry name" value="Polyribonucleotide nucleotidyltransferase"/>
    <property type="match status" value="1"/>
</dbReference>
<dbReference type="CDD" id="cd02393">
    <property type="entry name" value="KH-I_PNPase"/>
    <property type="match status" value="1"/>
</dbReference>
<evidence type="ECO:0000256" key="1">
    <source>
        <dbReference type="ARBA" id="ARBA00007404"/>
    </source>
</evidence>
<gene>
    <name evidence="8" type="primary">pnp</name>
    <name evidence="10" type="ORF">A5640_02760</name>
</gene>
<keyword evidence="3 8" id="KW-0808">Transferase</keyword>
<dbReference type="GO" id="GO:0003723">
    <property type="term" value="F:RNA binding"/>
    <property type="evidence" value="ECO:0007669"/>
    <property type="project" value="UniProtKB-UniRule"/>
</dbReference>
<accession>A0A1A3L0K2</accession>
<dbReference type="Pfam" id="PF01138">
    <property type="entry name" value="RNase_PH"/>
    <property type="match status" value="2"/>
</dbReference>
<proteinExistence type="inferred from homology"/>
<dbReference type="Pfam" id="PF00575">
    <property type="entry name" value="S1"/>
    <property type="match status" value="1"/>
</dbReference>
<dbReference type="GO" id="GO:0004654">
    <property type="term" value="F:polyribonucleotide nucleotidyltransferase activity"/>
    <property type="evidence" value="ECO:0007669"/>
    <property type="project" value="UniProtKB-UniRule"/>
</dbReference>
<dbReference type="PANTHER" id="PTHR11252:SF0">
    <property type="entry name" value="POLYRIBONUCLEOTIDE NUCLEOTIDYLTRANSFERASE 1, MITOCHONDRIAL"/>
    <property type="match status" value="1"/>
</dbReference>
<feature type="binding site" evidence="8">
    <location>
        <position position="533"/>
    </location>
    <ligand>
        <name>Mg(2+)</name>
        <dbReference type="ChEBI" id="CHEBI:18420"/>
    </ligand>
</feature>
<dbReference type="InterPro" id="IPR012162">
    <property type="entry name" value="PNPase"/>
</dbReference>
<dbReference type="FunFam" id="3.30.1370.10:FF:000001">
    <property type="entry name" value="Polyribonucleotide nucleotidyltransferase"/>
    <property type="match status" value="1"/>
</dbReference>
<dbReference type="NCBIfam" id="NF008805">
    <property type="entry name" value="PRK11824.1"/>
    <property type="match status" value="1"/>
</dbReference>
<dbReference type="InterPro" id="IPR020568">
    <property type="entry name" value="Ribosomal_Su5_D2-typ_SF"/>
</dbReference>
<evidence type="ECO:0000256" key="8">
    <source>
        <dbReference type="HAMAP-Rule" id="MF_01595"/>
    </source>
</evidence>
<dbReference type="InterPro" id="IPR004088">
    <property type="entry name" value="KH_dom_type_1"/>
</dbReference>
<dbReference type="InterPro" id="IPR027408">
    <property type="entry name" value="PNPase/RNase_PH_dom_sf"/>
</dbReference>
<feature type="binding site" evidence="8">
    <location>
        <position position="527"/>
    </location>
    <ligand>
        <name>Mg(2+)</name>
        <dbReference type="ChEBI" id="CHEBI:18420"/>
    </ligand>
</feature>
<dbReference type="Proteomes" id="UP000093925">
    <property type="component" value="Unassembled WGS sequence"/>
</dbReference>
<dbReference type="FunFam" id="2.40.50.140:FF:000069">
    <property type="entry name" value="Polyribonucleotide nucleotidyltransferase"/>
    <property type="match status" value="1"/>
</dbReference>
<dbReference type="SUPFAM" id="SSF50249">
    <property type="entry name" value="Nucleic acid-binding proteins"/>
    <property type="match status" value="1"/>
</dbReference>
<dbReference type="InterPro" id="IPR003029">
    <property type="entry name" value="S1_domain"/>
</dbReference>
<dbReference type="PROSITE" id="PS50084">
    <property type="entry name" value="KH_TYPE_1"/>
    <property type="match status" value="1"/>
</dbReference>
<comment type="similarity">
    <text evidence="1 8">Belongs to the polyribonucleotide nucleotidyltransferase family.</text>
</comment>
<feature type="domain" description="S1 motif" evidence="9">
    <location>
        <begin position="664"/>
        <end position="733"/>
    </location>
</feature>
<protein>
    <recommendedName>
        <fullName evidence="8">Polyribonucleotide nucleotidyltransferase</fullName>
        <ecNumber evidence="8">2.7.7.8</ecNumber>
    </recommendedName>
    <alternativeName>
        <fullName evidence="8">Polynucleotide phosphorylase</fullName>
        <shortName evidence="8">PNPase</shortName>
    </alternativeName>
</protein>
<dbReference type="SMART" id="SM00316">
    <property type="entry name" value="S1"/>
    <property type="match status" value="1"/>
</dbReference>
<evidence type="ECO:0000256" key="4">
    <source>
        <dbReference type="ARBA" id="ARBA00022695"/>
    </source>
</evidence>
<dbReference type="Pfam" id="PF00013">
    <property type="entry name" value="KH_1"/>
    <property type="match status" value="1"/>
</dbReference>
<keyword evidence="6 8" id="KW-0460">Magnesium</keyword>
<evidence type="ECO:0000256" key="7">
    <source>
        <dbReference type="ARBA" id="ARBA00022884"/>
    </source>
</evidence>
<dbReference type="GO" id="GO:0000175">
    <property type="term" value="F:3'-5'-RNA exonuclease activity"/>
    <property type="evidence" value="ECO:0007669"/>
    <property type="project" value="TreeGrafter"/>
</dbReference>
<dbReference type="SMART" id="SM00322">
    <property type="entry name" value="KH"/>
    <property type="match status" value="1"/>
</dbReference>
<evidence type="ECO:0000313" key="10">
    <source>
        <dbReference type="EMBL" id="OBJ91012.1"/>
    </source>
</evidence>
<dbReference type="PIRSF" id="PIRSF005499">
    <property type="entry name" value="PNPase"/>
    <property type="match status" value="1"/>
</dbReference>
<dbReference type="SUPFAM" id="SSF54211">
    <property type="entry name" value="Ribosomal protein S5 domain 2-like"/>
    <property type="match status" value="2"/>
</dbReference>
<comment type="catalytic activity">
    <reaction evidence="8">
        <text>RNA(n+1) + phosphate = RNA(n) + a ribonucleoside 5'-diphosphate</text>
        <dbReference type="Rhea" id="RHEA:22096"/>
        <dbReference type="Rhea" id="RHEA-COMP:14527"/>
        <dbReference type="Rhea" id="RHEA-COMP:17342"/>
        <dbReference type="ChEBI" id="CHEBI:43474"/>
        <dbReference type="ChEBI" id="CHEBI:57930"/>
        <dbReference type="ChEBI" id="CHEBI:140395"/>
        <dbReference type="EC" id="2.7.7.8"/>
    </reaction>
</comment>
<dbReference type="NCBIfam" id="TIGR03591">
    <property type="entry name" value="polynuc_phos"/>
    <property type="match status" value="1"/>
</dbReference>
<evidence type="ECO:0000259" key="9">
    <source>
        <dbReference type="PROSITE" id="PS50126"/>
    </source>
</evidence>
<dbReference type="PANTHER" id="PTHR11252">
    <property type="entry name" value="POLYRIBONUCLEOTIDE NUCLEOTIDYLTRANSFERASE"/>
    <property type="match status" value="1"/>
</dbReference>
<dbReference type="InterPro" id="IPR012340">
    <property type="entry name" value="NA-bd_OB-fold"/>
</dbReference>
<evidence type="ECO:0000256" key="5">
    <source>
        <dbReference type="ARBA" id="ARBA00022723"/>
    </source>
</evidence>
<keyword evidence="5 8" id="KW-0479">Metal-binding</keyword>
<keyword evidence="2 8" id="KW-0963">Cytoplasm</keyword>
<evidence type="ECO:0000256" key="3">
    <source>
        <dbReference type="ARBA" id="ARBA00022679"/>
    </source>
</evidence>
<dbReference type="RefSeq" id="WP_065137835.1">
    <property type="nucleotide sequence ID" value="NZ_LZLM01000002.1"/>
</dbReference>
<dbReference type="HAMAP" id="MF_01595">
    <property type="entry name" value="PNPase"/>
    <property type="match status" value="1"/>
</dbReference>
<dbReference type="GO" id="GO:0000287">
    <property type="term" value="F:magnesium ion binding"/>
    <property type="evidence" value="ECO:0007669"/>
    <property type="project" value="UniProtKB-UniRule"/>
</dbReference>
<name>A0A1A3L0K2_MYCAS</name>
<keyword evidence="7 8" id="KW-0694">RNA-binding</keyword>
<dbReference type="InterPro" id="IPR015848">
    <property type="entry name" value="PNPase_PH_RNA-bd_bac/org-type"/>
</dbReference>
<dbReference type="GO" id="GO:0006396">
    <property type="term" value="P:RNA processing"/>
    <property type="evidence" value="ECO:0007669"/>
    <property type="project" value="InterPro"/>
</dbReference>
<organism evidence="10 11">
    <name type="scientific">Mycobacterium asiaticum</name>
    <dbReference type="NCBI Taxonomy" id="1790"/>
    <lineage>
        <taxon>Bacteria</taxon>
        <taxon>Bacillati</taxon>
        <taxon>Actinomycetota</taxon>
        <taxon>Actinomycetes</taxon>
        <taxon>Mycobacteriales</taxon>
        <taxon>Mycobacteriaceae</taxon>
        <taxon>Mycobacterium</taxon>
    </lineage>
</organism>
<dbReference type="InterPro" id="IPR036345">
    <property type="entry name" value="ExoRNase_PH_dom2_sf"/>
</dbReference>
<dbReference type="InterPro" id="IPR004087">
    <property type="entry name" value="KH_dom"/>
</dbReference>